<sequence length="135" mass="14624">MPDFKTVKQGFTLIELLIVFAIVGILGAVAYPSYKNYTFESRRVDAHSAILRVQLAQERWRASHNSYTSDMTDVGLNTAATSGEGFYTLSVSHPSPVGYRVTASATGSQSGDTGCSKIELTKSASGETRSPIHCW</sequence>
<organism evidence="2 3">
    <name type="scientific">Oceanospirillum linum</name>
    <dbReference type="NCBI Taxonomy" id="966"/>
    <lineage>
        <taxon>Bacteria</taxon>
        <taxon>Pseudomonadati</taxon>
        <taxon>Pseudomonadota</taxon>
        <taxon>Gammaproteobacteria</taxon>
        <taxon>Oceanospirillales</taxon>
        <taxon>Oceanospirillaceae</taxon>
        <taxon>Oceanospirillum</taxon>
    </lineage>
</organism>
<keyword evidence="1" id="KW-1133">Transmembrane helix</keyword>
<dbReference type="Gene3D" id="3.30.700.10">
    <property type="entry name" value="Glycoprotein, Type 4 Pilin"/>
    <property type="match status" value="1"/>
</dbReference>
<dbReference type="EMBL" id="MTSD02000003">
    <property type="protein sequence ID" value="OOV87137.1"/>
    <property type="molecule type" value="Genomic_DNA"/>
</dbReference>
<protein>
    <recommendedName>
        <fullName evidence="4">Pilus assembly protein PilE</fullName>
    </recommendedName>
</protein>
<dbReference type="Pfam" id="PF07963">
    <property type="entry name" value="N_methyl"/>
    <property type="match status" value="1"/>
</dbReference>
<accession>A0A1T1HBN1</accession>
<dbReference type="RefSeq" id="WP_078319491.1">
    <property type="nucleotide sequence ID" value="NZ_FXTS01000003.1"/>
</dbReference>
<dbReference type="Proteomes" id="UP000190064">
    <property type="component" value="Unassembled WGS sequence"/>
</dbReference>
<gene>
    <name evidence="2" type="ORF">BTA35_0209065</name>
</gene>
<dbReference type="GO" id="GO:0043683">
    <property type="term" value="P:type IV pilus assembly"/>
    <property type="evidence" value="ECO:0007669"/>
    <property type="project" value="InterPro"/>
</dbReference>
<proteinExistence type="predicted"/>
<dbReference type="STRING" id="966.BTA35_0209065"/>
<dbReference type="PANTHER" id="PTHR30093:SF47">
    <property type="entry name" value="TYPE IV PILUS NON-CORE MINOR PILIN PILE"/>
    <property type="match status" value="1"/>
</dbReference>
<dbReference type="InterPro" id="IPR031982">
    <property type="entry name" value="PilE-like"/>
</dbReference>
<name>A0A1T1HBN1_OCELI</name>
<reference evidence="2" key="1">
    <citation type="submission" date="2017-02" db="EMBL/GenBank/DDBJ databases">
        <title>Draft Genome Sequence of the Salt Water Bacterium Oceanospirillum linum ATCC 11336.</title>
        <authorList>
            <person name="Trachtenberg A.M."/>
            <person name="Carney J.G."/>
            <person name="Linnane J.D."/>
            <person name="Rheaume B.A."/>
            <person name="Pitts N.L."/>
            <person name="Mykles D.L."/>
            <person name="Maclea K.S."/>
        </authorList>
    </citation>
    <scope>NUCLEOTIDE SEQUENCE [LARGE SCALE GENOMIC DNA]</scope>
    <source>
        <strain evidence="2">ATCC 11336</strain>
    </source>
</reference>
<keyword evidence="3" id="KW-1185">Reference proteome</keyword>
<dbReference type="SUPFAM" id="SSF54523">
    <property type="entry name" value="Pili subunits"/>
    <property type="match status" value="1"/>
</dbReference>
<evidence type="ECO:0000256" key="1">
    <source>
        <dbReference type="SAM" id="Phobius"/>
    </source>
</evidence>
<dbReference type="InterPro" id="IPR012902">
    <property type="entry name" value="N_methyl_site"/>
</dbReference>
<evidence type="ECO:0000313" key="2">
    <source>
        <dbReference type="EMBL" id="OOV87137.1"/>
    </source>
</evidence>
<evidence type="ECO:0000313" key="3">
    <source>
        <dbReference type="Proteomes" id="UP000190064"/>
    </source>
</evidence>
<evidence type="ECO:0008006" key="4">
    <source>
        <dbReference type="Google" id="ProtNLM"/>
    </source>
</evidence>
<dbReference type="InterPro" id="IPR045584">
    <property type="entry name" value="Pilin-like"/>
</dbReference>
<comment type="caution">
    <text evidence="2">The sequence shown here is derived from an EMBL/GenBank/DDBJ whole genome shotgun (WGS) entry which is preliminary data.</text>
</comment>
<feature type="transmembrane region" description="Helical" evidence="1">
    <location>
        <begin position="12"/>
        <end position="34"/>
    </location>
</feature>
<dbReference type="NCBIfam" id="TIGR02532">
    <property type="entry name" value="IV_pilin_GFxxxE"/>
    <property type="match status" value="1"/>
</dbReference>
<dbReference type="AlphaFoldDB" id="A0A1T1HBN1"/>
<keyword evidence="1" id="KW-0472">Membrane</keyword>
<keyword evidence="1" id="KW-0812">Transmembrane</keyword>
<dbReference type="Pfam" id="PF16732">
    <property type="entry name" value="ComP_DUS"/>
    <property type="match status" value="1"/>
</dbReference>
<dbReference type="PANTHER" id="PTHR30093">
    <property type="entry name" value="GENERAL SECRETION PATHWAY PROTEIN G"/>
    <property type="match status" value="1"/>
</dbReference>
<dbReference type="PROSITE" id="PS00409">
    <property type="entry name" value="PROKAR_NTER_METHYL"/>
    <property type="match status" value="1"/>
</dbReference>